<dbReference type="RefSeq" id="XP_002504993.1">
    <property type="nucleotide sequence ID" value="XM_002504947.1"/>
</dbReference>
<dbReference type="EMBL" id="CP001330">
    <property type="protein sequence ID" value="ACO66251.1"/>
    <property type="molecule type" value="Genomic_DNA"/>
</dbReference>
<evidence type="ECO:0000313" key="3">
    <source>
        <dbReference type="Proteomes" id="UP000002009"/>
    </source>
</evidence>
<dbReference type="InParanoid" id="C1EEK8"/>
<keyword evidence="3" id="KW-1185">Reference proteome</keyword>
<organism evidence="2 3">
    <name type="scientific">Micromonas commoda (strain RCC299 / NOUM17 / CCMP2709)</name>
    <name type="common">Picoplanktonic green alga</name>
    <dbReference type="NCBI Taxonomy" id="296587"/>
    <lineage>
        <taxon>Eukaryota</taxon>
        <taxon>Viridiplantae</taxon>
        <taxon>Chlorophyta</taxon>
        <taxon>Mamiellophyceae</taxon>
        <taxon>Mamiellales</taxon>
        <taxon>Mamiellaceae</taxon>
        <taxon>Micromonas</taxon>
    </lineage>
</organism>
<dbReference type="AlphaFoldDB" id="C1EEK8"/>
<proteinExistence type="predicted"/>
<gene>
    <name evidence="2" type="ORF">MICPUN_62659</name>
</gene>
<protein>
    <submittedName>
        <fullName evidence="2">Uncharacterized protein</fullName>
    </submittedName>
</protein>
<accession>C1EEK8</accession>
<reference evidence="2 3" key="1">
    <citation type="journal article" date="2009" name="Science">
        <title>Green evolution and dynamic adaptations revealed by genomes of the marine picoeukaryotes Micromonas.</title>
        <authorList>
            <person name="Worden A.Z."/>
            <person name="Lee J.H."/>
            <person name="Mock T."/>
            <person name="Rouze P."/>
            <person name="Simmons M.P."/>
            <person name="Aerts A.L."/>
            <person name="Allen A.E."/>
            <person name="Cuvelier M.L."/>
            <person name="Derelle E."/>
            <person name="Everett M.V."/>
            <person name="Foulon E."/>
            <person name="Grimwood J."/>
            <person name="Gundlach H."/>
            <person name="Henrissat B."/>
            <person name="Napoli C."/>
            <person name="McDonald S.M."/>
            <person name="Parker M.S."/>
            <person name="Rombauts S."/>
            <person name="Salamov A."/>
            <person name="Von Dassow P."/>
            <person name="Badger J.H."/>
            <person name="Coutinho P.M."/>
            <person name="Demir E."/>
            <person name="Dubchak I."/>
            <person name="Gentemann C."/>
            <person name="Eikrem W."/>
            <person name="Gready J.E."/>
            <person name="John U."/>
            <person name="Lanier W."/>
            <person name="Lindquist E.A."/>
            <person name="Lucas S."/>
            <person name="Mayer K.F."/>
            <person name="Moreau H."/>
            <person name="Not F."/>
            <person name="Otillar R."/>
            <person name="Panaud O."/>
            <person name="Pangilinan J."/>
            <person name="Paulsen I."/>
            <person name="Piegu B."/>
            <person name="Poliakov A."/>
            <person name="Robbens S."/>
            <person name="Schmutz J."/>
            <person name="Toulza E."/>
            <person name="Wyss T."/>
            <person name="Zelensky A."/>
            <person name="Zhou K."/>
            <person name="Armbrust E.V."/>
            <person name="Bhattacharya D."/>
            <person name="Goodenough U.W."/>
            <person name="Van de Peer Y."/>
            <person name="Grigoriev I.V."/>
        </authorList>
    </citation>
    <scope>NUCLEOTIDE SEQUENCE [LARGE SCALE GENOMIC DNA]</scope>
    <source>
        <strain evidence="3">RCC299 / NOUM17</strain>
    </source>
</reference>
<dbReference type="Proteomes" id="UP000002009">
    <property type="component" value="Chromosome 11"/>
</dbReference>
<dbReference type="GeneID" id="8247719"/>
<dbReference type="KEGG" id="mis:MICPUN_62659"/>
<sequence>MLGLDYSSSDEDDDDATNVQAPTVAAEADKRGVEAGETPLQKMEGARGASNPGRTGAGVSSASDHRPSTILPSAFDLLEATGPGGVGSMTQHYSRPGPPGGGAQHSGTAVTGVKRPANGQFPLPSVPQKSGRGGQQRNVSGKPVNTLLPPQLRGRANNATQDLEALGFKRKPKPL</sequence>
<evidence type="ECO:0000256" key="1">
    <source>
        <dbReference type="SAM" id="MobiDB-lite"/>
    </source>
</evidence>
<evidence type="ECO:0000313" key="2">
    <source>
        <dbReference type="EMBL" id="ACO66251.1"/>
    </source>
</evidence>
<dbReference type="OMA" id="MTQHYSR"/>
<name>C1EEK8_MICCC</name>
<dbReference type="OrthoDB" id="498672at2759"/>
<feature type="region of interest" description="Disordered" evidence="1">
    <location>
        <begin position="1"/>
        <end position="175"/>
    </location>
</feature>